<proteinExistence type="predicted"/>
<dbReference type="OrthoDB" id="1938551at2759"/>
<dbReference type="PANTHER" id="PTHR19446">
    <property type="entry name" value="REVERSE TRANSCRIPTASES"/>
    <property type="match status" value="1"/>
</dbReference>
<dbReference type="Pfam" id="PF00078">
    <property type="entry name" value="RVT_1"/>
    <property type="match status" value="1"/>
</dbReference>
<dbReference type="AlphaFoldDB" id="A0A6S7G0W7"/>
<accession>A0A6S7G0W7</accession>
<dbReference type="InterPro" id="IPR000477">
    <property type="entry name" value="RT_dom"/>
</dbReference>
<name>A0A6S7G0W7_PARCT</name>
<dbReference type="Proteomes" id="UP001152795">
    <property type="component" value="Unassembled WGS sequence"/>
</dbReference>
<comment type="caution">
    <text evidence="1">The sequence shown here is derived from an EMBL/GenBank/DDBJ whole genome shotgun (WGS) entry which is preliminary data.</text>
</comment>
<keyword evidence="2" id="KW-1185">Reference proteome</keyword>
<organism evidence="1 2">
    <name type="scientific">Paramuricea clavata</name>
    <name type="common">Red gorgonian</name>
    <name type="synonym">Violescent sea-whip</name>
    <dbReference type="NCBI Taxonomy" id="317549"/>
    <lineage>
        <taxon>Eukaryota</taxon>
        <taxon>Metazoa</taxon>
        <taxon>Cnidaria</taxon>
        <taxon>Anthozoa</taxon>
        <taxon>Octocorallia</taxon>
        <taxon>Malacalcyonacea</taxon>
        <taxon>Plexauridae</taxon>
        <taxon>Paramuricea</taxon>
    </lineage>
</organism>
<dbReference type="PROSITE" id="PS50878">
    <property type="entry name" value="RT_POL"/>
    <property type="match status" value="1"/>
</dbReference>
<dbReference type="EMBL" id="CACRXK020000882">
    <property type="protein sequence ID" value="CAB3985528.1"/>
    <property type="molecule type" value="Genomic_DNA"/>
</dbReference>
<reference evidence="1" key="1">
    <citation type="submission" date="2020-04" db="EMBL/GenBank/DDBJ databases">
        <authorList>
            <person name="Alioto T."/>
            <person name="Alioto T."/>
            <person name="Gomez Garrido J."/>
        </authorList>
    </citation>
    <scope>NUCLEOTIDE SEQUENCE</scope>
    <source>
        <strain evidence="1">A484AB</strain>
    </source>
</reference>
<protein>
    <submittedName>
        <fullName evidence="1">Uncharacterized protein</fullName>
    </submittedName>
</protein>
<evidence type="ECO:0000313" key="1">
    <source>
        <dbReference type="EMBL" id="CAB3985528.1"/>
    </source>
</evidence>
<sequence>MLNKRGLKLQEFCNVLNLIPANVSPVCEHPQFTYISRTGNSIVDYVIIDNTLMQFFDSVERSCEHPDNTAFHLPLKLCLSVQVSDRISNDIGNHSINTYDKIPWKRCTAEQLNSYQENLNLLISNAWENINLCDANVIYEELIEIIRNADQMLPRVNFKKHIKPFWNKKLKDLRKSVMAARADWIKAGSPRQRSNIFYIKYKKLKCEYRREQRKAVWEYERKELNDIGNLQDLDNEKFWRLLNNKACRNNKKNKKMVLEVNGKIITDSQQMADLWANYFEQLATPSEDENFDRIHRIEIENGVNDIVEKSENALGCIFTVPLTTQEISEVIRGLPNGKAPGYDGITYEHLKCGGEMIIHALLNLYTCIIDREEIPSSFKLAVKIPIPKGNKKTHMFDDHRGISLLPCVNKILERIVLSRLQKQQNCLHHPLQGGYQKQQDALTTCFAIEEVLNHCSEDNDKVYAAYMDISKAFDTMWINGMLYKLYYTKGVTGKTWRLIRNWYLNMKEFVIVEGKSSRIYELGQGTRQGGVLSPWLFLVFIDNLIEELSNIKSGICINTVYFGSPMFADDLTMLSRMKSGLDKMLRCASEYSNKWRFTFNATKTVVLTFGESYRERSVNRSIRDWHLGSRVILEKECWFNLGKIWHVNKDSSAFVSKAVTRGRESGMVLMKMGARYGGLNPIISVQLWKRIGIPKMLYGSELWQLNCNDIVELEKVQNTTVRIIQGLLPGISGSAARGLLGLPPIEAEVDKRKLYFLGRLILMSHGVPCRKIFLMRLIRWKWNHTNTLKGFIPNIVRILLKYDLMDFLTGYILSDQFPSKSAWKKIVKKHIYEYYNNIWQEKISTHGQLKLYAEVHPVIEISPWWLLARMKPDFMKEINDVLRLLCGSYKIKGKRVNKPETYRDYCNVCNSNFLNPVKHALLYCNGTSQLREELWEWINDTMPFEMAVHLASLTDMEFLLVILGKKLEALCANTDIWTELLLKSASYVSFCYRSNLVS</sequence>
<gene>
    <name evidence="1" type="ORF">PACLA_8A035780</name>
</gene>
<dbReference type="CDD" id="cd01650">
    <property type="entry name" value="RT_nLTR_like"/>
    <property type="match status" value="1"/>
</dbReference>
<evidence type="ECO:0000313" key="2">
    <source>
        <dbReference type="Proteomes" id="UP001152795"/>
    </source>
</evidence>